<sequence length="150" mass="15516">MPEASMTAQQTADHVRVGMLANDRATQSLGMQITAMGPGTATLTMPVRADMLNGHATCHGGFITALADSAFAFACNSGNELTVASGLAIDFVAPAREGDVLTASAHEVSHAGRTGVYDASVRNQRGELVAVFRGRSYRMKGRPAVPPAGA</sequence>
<dbReference type="KEGG" id="mela:C6568_07245"/>
<dbReference type="RefSeq" id="WP_106683509.1">
    <property type="nucleotide sequence ID" value="NZ_CP027667.1"/>
</dbReference>
<comment type="similarity">
    <text evidence="1">Belongs to the thioesterase PaaI family.</text>
</comment>
<evidence type="ECO:0000259" key="3">
    <source>
        <dbReference type="Pfam" id="PF03061"/>
    </source>
</evidence>
<dbReference type="NCBIfam" id="TIGR02286">
    <property type="entry name" value="PaaD"/>
    <property type="match status" value="1"/>
</dbReference>
<gene>
    <name evidence="4" type="primary">paaD</name>
    <name evidence="4" type="ORF">C6568_07245</name>
</gene>
<dbReference type="Gene3D" id="3.10.129.10">
    <property type="entry name" value="Hotdog Thioesterase"/>
    <property type="match status" value="1"/>
</dbReference>
<keyword evidence="5" id="KW-1185">Reference proteome</keyword>
<reference evidence="4 5" key="1">
    <citation type="submission" date="2018-03" db="EMBL/GenBank/DDBJ databases">
        <title>Genome sequencing of Melaminivora sp.</title>
        <authorList>
            <person name="Kim S.-J."/>
            <person name="Heo J."/>
            <person name="Ahn J.-H."/>
            <person name="Kwon S.-W."/>
        </authorList>
    </citation>
    <scope>NUCLEOTIDE SEQUENCE [LARGE SCALE GENOMIC DNA]</scope>
    <source>
        <strain evidence="4 5">SC2-9</strain>
    </source>
</reference>
<dbReference type="InterPro" id="IPR011973">
    <property type="entry name" value="PaaD"/>
</dbReference>
<dbReference type="GO" id="GO:0016289">
    <property type="term" value="F:acyl-CoA hydrolase activity"/>
    <property type="evidence" value="ECO:0007669"/>
    <property type="project" value="UniProtKB-ARBA"/>
</dbReference>
<dbReference type="CDD" id="cd03443">
    <property type="entry name" value="PaaI_thioesterase"/>
    <property type="match status" value="1"/>
</dbReference>
<accession>A0A2R3QBA7</accession>
<dbReference type="Pfam" id="PF03061">
    <property type="entry name" value="4HBT"/>
    <property type="match status" value="1"/>
</dbReference>
<dbReference type="FunFam" id="3.10.129.10:FF:000022">
    <property type="entry name" value="Phenylacetic acid degradation protein"/>
    <property type="match status" value="1"/>
</dbReference>
<dbReference type="InterPro" id="IPR006683">
    <property type="entry name" value="Thioestr_dom"/>
</dbReference>
<dbReference type="Proteomes" id="UP000237925">
    <property type="component" value="Chromosome"/>
</dbReference>
<dbReference type="NCBIfam" id="TIGR00369">
    <property type="entry name" value="unchar_dom_1"/>
    <property type="match status" value="1"/>
</dbReference>
<dbReference type="AlphaFoldDB" id="A0A2R3QBA7"/>
<dbReference type="SUPFAM" id="SSF54637">
    <property type="entry name" value="Thioesterase/thiol ester dehydrase-isomerase"/>
    <property type="match status" value="1"/>
</dbReference>
<evidence type="ECO:0000256" key="1">
    <source>
        <dbReference type="ARBA" id="ARBA00008324"/>
    </source>
</evidence>
<protein>
    <submittedName>
        <fullName evidence="4">Phenylacetic acid degradation protein PaaD</fullName>
    </submittedName>
</protein>
<keyword evidence="2" id="KW-0378">Hydrolase</keyword>
<evidence type="ECO:0000313" key="4">
    <source>
        <dbReference type="EMBL" id="AVO49073.1"/>
    </source>
</evidence>
<proteinExistence type="inferred from homology"/>
<name>A0A2R3QBA7_9BURK</name>
<dbReference type="InterPro" id="IPR003736">
    <property type="entry name" value="PAAI_dom"/>
</dbReference>
<feature type="domain" description="Thioesterase" evidence="3">
    <location>
        <begin position="56"/>
        <end position="129"/>
    </location>
</feature>
<dbReference type="EMBL" id="CP027667">
    <property type="protein sequence ID" value="AVO49073.1"/>
    <property type="molecule type" value="Genomic_DNA"/>
</dbReference>
<dbReference type="InterPro" id="IPR029069">
    <property type="entry name" value="HotDog_dom_sf"/>
</dbReference>
<dbReference type="InterPro" id="IPR052723">
    <property type="entry name" value="Acyl-CoA_thioesterase_PaaI"/>
</dbReference>
<evidence type="ECO:0000313" key="5">
    <source>
        <dbReference type="Proteomes" id="UP000237925"/>
    </source>
</evidence>
<dbReference type="PANTHER" id="PTHR42856:SF1">
    <property type="entry name" value="ACYL-COENZYME A THIOESTERASE PAAI"/>
    <property type="match status" value="1"/>
</dbReference>
<evidence type="ECO:0000256" key="2">
    <source>
        <dbReference type="ARBA" id="ARBA00022801"/>
    </source>
</evidence>
<dbReference type="OrthoDB" id="32575at2"/>
<dbReference type="PANTHER" id="PTHR42856">
    <property type="entry name" value="ACYL-COENZYME A THIOESTERASE PAAI"/>
    <property type="match status" value="1"/>
</dbReference>
<organism evidence="4 5">
    <name type="scientific">Melaminivora suipulveris</name>
    <dbReference type="NCBI Taxonomy" id="2109913"/>
    <lineage>
        <taxon>Bacteria</taxon>
        <taxon>Pseudomonadati</taxon>
        <taxon>Pseudomonadota</taxon>
        <taxon>Betaproteobacteria</taxon>
        <taxon>Burkholderiales</taxon>
        <taxon>Comamonadaceae</taxon>
        <taxon>Melaminivora</taxon>
    </lineage>
</organism>